<keyword evidence="7" id="KW-1185">Reference proteome</keyword>
<evidence type="ECO:0000256" key="5">
    <source>
        <dbReference type="SAM" id="Phobius"/>
    </source>
</evidence>
<feature type="transmembrane region" description="Helical" evidence="5">
    <location>
        <begin position="100"/>
        <end position="118"/>
    </location>
</feature>
<feature type="transmembrane region" description="Helical" evidence="5">
    <location>
        <begin position="45"/>
        <end position="63"/>
    </location>
</feature>
<dbReference type="RefSeq" id="WP_182923482.1">
    <property type="nucleotide sequence ID" value="NZ_WNXD01000002.1"/>
</dbReference>
<comment type="caution">
    <text evidence="6">The sequence shown here is derived from an EMBL/GenBank/DDBJ whole genome shotgun (WGS) entry which is preliminary data.</text>
</comment>
<evidence type="ECO:0000256" key="2">
    <source>
        <dbReference type="ARBA" id="ARBA00022692"/>
    </source>
</evidence>
<dbReference type="GO" id="GO:0016020">
    <property type="term" value="C:membrane"/>
    <property type="evidence" value="ECO:0007669"/>
    <property type="project" value="UniProtKB-SubCell"/>
</dbReference>
<proteinExistence type="predicted"/>
<keyword evidence="2 5" id="KW-0812">Transmembrane</keyword>
<gene>
    <name evidence="6" type="ORF">GM921_15175</name>
</gene>
<feature type="transmembrane region" description="Helical" evidence="5">
    <location>
        <begin position="7"/>
        <end position="25"/>
    </location>
</feature>
<evidence type="ECO:0000256" key="1">
    <source>
        <dbReference type="ARBA" id="ARBA00004141"/>
    </source>
</evidence>
<dbReference type="EMBL" id="WNXD01000002">
    <property type="protein sequence ID" value="MBB2146844.1"/>
    <property type="molecule type" value="Genomic_DNA"/>
</dbReference>
<evidence type="ECO:0000256" key="3">
    <source>
        <dbReference type="ARBA" id="ARBA00022989"/>
    </source>
</evidence>
<dbReference type="Pfam" id="PF07681">
    <property type="entry name" value="DoxX"/>
    <property type="match status" value="1"/>
</dbReference>
<reference evidence="6" key="1">
    <citation type="submission" date="2019-11" db="EMBL/GenBank/DDBJ databases">
        <title>Description of Pedobacter sp. LMG 31464T.</title>
        <authorList>
            <person name="Carlier A."/>
            <person name="Qi S."/>
            <person name="Vandamme P."/>
        </authorList>
    </citation>
    <scope>NUCLEOTIDE SEQUENCE</scope>
    <source>
        <strain evidence="6">LMG 31464</strain>
    </source>
</reference>
<keyword evidence="3 5" id="KW-1133">Transmembrane helix</keyword>
<evidence type="ECO:0000256" key="4">
    <source>
        <dbReference type="ARBA" id="ARBA00023136"/>
    </source>
</evidence>
<comment type="subcellular location">
    <subcellularLocation>
        <location evidence="1">Membrane</location>
        <topology evidence="1">Multi-pass membrane protein</topology>
    </subcellularLocation>
</comment>
<keyword evidence="4 5" id="KW-0472">Membrane</keyword>
<organism evidence="6 7">
    <name type="scientific">Pedobacter planticolens</name>
    <dbReference type="NCBI Taxonomy" id="2679964"/>
    <lineage>
        <taxon>Bacteria</taxon>
        <taxon>Pseudomonadati</taxon>
        <taxon>Bacteroidota</taxon>
        <taxon>Sphingobacteriia</taxon>
        <taxon>Sphingobacteriales</taxon>
        <taxon>Sphingobacteriaceae</taxon>
        <taxon>Pedobacter</taxon>
    </lineage>
</organism>
<evidence type="ECO:0000313" key="6">
    <source>
        <dbReference type="EMBL" id="MBB2146844.1"/>
    </source>
</evidence>
<sequence length="129" mass="14114">MKAKKIICWILRLVVAVILLQTLYFKFTASPESVFIFTQLGIEPWGRVGTGIIELIASILILFPKTTVYGALMAMGTMAGAIFSHLTKLGVVVANDGGELFILACIVFVCSSVLVYVNRNQLISLFVRS</sequence>
<dbReference type="Proteomes" id="UP000601055">
    <property type="component" value="Unassembled WGS sequence"/>
</dbReference>
<dbReference type="AlphaFoldDB" id="A0A923E3I7"/>
<protein>
    <submittedName>
        <fullName evidence="6">DoxX family membrane protein</fullName>
    </submittedName>
</protein>
<name>A0A923E3I7_9SPHI</name>
<evidence type="ECO:0000313" key="7">
    <source>
        <dbReference type="Proteomes" id="UP000601055"/>
    </source>
</evidence>
<feature type="transmembrane region" description="Helical" evidence="5">
    <location>
        <begin position="70"/>
        <end position="94"/>
    </location>
</feature>
<accession>A0A923E3I7</accession>
<dbReference type="InterPro" id="IPR032808">
    <property type="entry name" value="DoxX"/>
</dbReference>